<comment type="caution">
    <text evidence="1">The sequence shown here is derived from an EMBL/GenBank/DDBJ whole genome shotgun (WGS) entry which is preliminary data.</text>
</comment>
<dbReference type="InterPro" id="IPR023198">
    <property type="entry name" value="PGP-like_dom2"/>
</dbReference>
<name>A0ABR9XKM5_9SPHI</name>
<dbReference type="PANTHER" id="PTHR47478:SF1">
    <property type="entry name" value="PYRIMIDINE 5'-NUCLEOTIDASE YJJG"/>
    <property type="match status" value="1"/>
</dbReference>
<dbReference type="Gene3D" id="3.40.50.1000">
    <property type="entry name" value="HAD superfamily/HAD-like"/>
    <property type="match status" value="1"/>
</dbReference>
<dbReference type="InterPro" id="IPR006439">
    <property type="entry name" value="HAD-SF_hydro_IA"/>
</dbReference>
<dbReference type="InterPro" id="IPR036412">
    <property type="entry name" value="HAD-like_sf"/>
</dbReference>
<evidence type="ECO:0000313" key="1">
    <source>
        <dbReference type="EMBL" id="MBE9667934.1"/>
    </source>
</evidence>
<dbReference type="Pfam" id="PF00702">
    <property type="entry name" value="Hydrolase"/>
    <property type="match status" value="1"/>
</dbReference>
<dbReference type="SUPFAM" id="SSF56784">
    <property type="entry name" value="HAD-like"/>
    <property type="match status" value="1"/>
</dbReference>
<dbReference type="PANTHER" id="PTHR47478">
    <property type="match status" value="1"/>
</dbReference>
<accession>A0ABR9XKM5</accession>
<dbReference type="SFLD" id="SFLDS00003">
    <property type="entry name" value="Haloacid_Dehalogenase"/>
    <property type="match status" value="1"/>
</dbReference>
<proteinExistence type="predicted"/>
<sequence length="243" mass="27804">MNNSEIPNPQSEIKQYTHIFFDLDHTIWDFDKNAEETLHELYGVYQLKDLGLHSADLFIETYTRNNHQLWADYHLGKVTKQHLREMRFKKTFLDLGLHPDVIPVAFEDDYVRICPTKTNLFPDAHETLQYLHGKYPLYLISNGFKESQDTKINTTDIGKYFKGIIISELVGANKPDKAIFQHALDLAGATKQGSLMIGDSLEADVMGALNFGMDAIYFNPLGLEKPADVPMQITRLKELTLLL</sequence>
<evidence type="ECO:0000313" key="2">
    <source>
        <dbReference type="Proteomes" id="UP000632774"/>
    </source>
</evidence>
<dbReference type="SFLD" id="SFLDG01129">
    <property type="entry name" value="C1.5:_HAD__Beta-PGM__Phosphata"/>
    <property type="match status" value="1"/>
</dbReference>
<dbReference type="InterPro" id="IPR052550">
    <property type="entry name" value="Pyrimidine_5'-ntase_YjjG"/>
</dbReference>
<dbReference type="InterPro" id="IPR023214">
    <property type="entry name" value="HAD_sf"/>
</dbReference>
<dbReference type="NCBIfam" id="TIGR01549">
    <property type="entry name" value="HAD-SF-IA-v1"/>
    <property type="match status" value="1"/>
</dbReference>
<protein>
    <submittedName>
        <fullName evidence="1">Noncanonical pyrimidine nucleotidase, YjjG family</fullName>
    </submittedName>
</protein>
<dbReference type="RefSeq" id="WP_194107369.1">
    <property type="nucleotide sequence ID" value="NZ_JADFFM010000002.1"/>
</dbReference>
<gene>
    <name evidence="1" type="ORF">IRJ18_16310</name>
</gene>
<organism evidence="1 2">
    <name type="scientific">Mucilaginibacter boryungensis</name>
    <dbReference type="NCBI Taxonomy" id="768480"/>
    <lineage>
        <taxon>Bacteria</taxon>
        <taxon>Pseudomonadati</taxon>
        <taxon>Bacteroidota</taxon>
        <taxon>Sphingobacteriia</taxon>
        <taxon>Sphingobacteriales</taxon>
        <taxon>Sphingobacteriaceae</taxon>
        <taxon>Mucilaginibacter</taxon>
    </lineage>
</organism>
<keyword evidence="2" id="KW-1185">Reference proteome</keyword>
<dbReference type="Gene3D" id="1.10.150.240">
    <property type="entry name" value="Putative phosphatase, domain 2"/>
    <property type="match status" value="1"/>
</dbReference>
<dbReference type="NCBIfam" id="TIGR02254">
    <property type="entry name" value="YjjG_YfnB"/>
    <property type="match status" value="1"/>
</dbReference>
<reference evidence="1 2" key="1">
    <citation type="submission" date="2020-10" db="EMBL/GenBank/DDBJ databases">
        <title>Mucilaginibacter mali sp. nov., isolated from rhizosphere soil of apple orchard.</title>
        <authorList>
            <person name="Lee J.-S."/>
            <person name="Kim H.S."/>
            <person name="Kim J.-S."/>
        </authorList>
    </citation>
    <scope>NUCLEOTIDE SEQUENCE [LARGE SCALE GENOMIC DNA]</scope>
    <source>
        <strain evidence="1 2">KCTC 23157</strain>
    </source>
</reference>
<dbReference type="EMBL" id="JADFFM010000002">
    <property type="protein sequence ID" value="MBE9667934.1"/>
    <property type="molecule type" value="Genomic_DNA"/>
</dbReference>
<dbReference type="InterPro" id="IPR011951">
    <property type="entry name" value="HAD-SF_hydro_IA_YjjG/PynA"/>
</dbReference>
<dbReference type="Proteomes" id="UP000632774">
    <property type="component" value="Unassembled WGS sequence"/>
</dbReference>